<dbReference type="GO" id="GO:0080008">
    <property type="term" value="C:Cul4-RING E3 ubiquitin ligase complex"/>
    <property type="evidence" value="ECO:0007669"/>
    <property type="project" value="TreeGrafter"/>
</dbReference>
<dbReference type="Gene3D" id="1.25.40.10">
    <property type="entry name" value="Tetratricopeptide repeat domain"/>
    <property type="match status" value="3"/>
</dbReference>
<keyword evidence="1" id="KW-0677">Repeat</keyword>
<dbReference type="AlphaFoldDB" id="A0A1G9V128"/>
<protein>
    <submittedName>
        <fullName evidence="3">Tetratricopeptide repeat-containing protein</fullName>
    </submittedName>
</protein>
<dbReference type="STRING" id="1005944.SAMN05192576_0616"/>
<evidence type="ECO:0000313" key="3">
    <source>
        <dbReference type="EMBL" id="SDM65770.1"/>
    </source>
</evidence>
<dbReference type="Pfam" id="PF13424">
    <property type="entry name" value="TPR_12"/>
    <property type="match status" value="2"/>
</dbReference>
<gene>
    <name evidence="3" type="ORF">SAMN05192576_0616</name>
</gene>
<dbReference type="InterPro" id="IPR011990">
    <property type="entry name" value="TPR-like_helical_dom_sf"/>
</dbReference>
<dbReference type="SUPFAM" id="SSF48452">
    <property type="entry name" value="TPR-like"/>
    <property type="match status" value="3"/>
</dbReference>
<feature type="domain" description="DUF4062" evidence="2">
    <location>
        <begin position="11"/>
        <end position="96"/>
    </location>
</feature>
<organism evidence="3 4">
    <name type="scientific">Nocardioides szechwanensis</name>
    <dbReference type="NCBI Taxonomy" id="1005944"/>
    <lineage>
        <taxon>Bacteria</taxon>
        <taxon>Bacillati</taxon>
        <taxon>Actinomycetota</taxon>
        <taxon>Actinomycetes</taxon>
        <taxon>Propionibacteriales</taxon>
        <taxon>Nocardioidaceae</taxon>
        <taxon>Nocardioides</taxon>
    </lineage>
</organism>
<dbReference type="Proteomes" id="UP000199004">
    <property type="component" value="Unassembled WGS sequence"/>
</dbReference>
<dbReference type="InterPro" id="IPR027417">
    <property type="entry name" value="P-loop_NTPase"/>
</dbReference>
<name>A0A1G9V128_9ACTN</name>
<dbReference type="OrthoDB" id="8482304at2"/>
<dbReference type="RefSeq" id="WP_091021761.1">
    <property type="nucleotide sequence ID" value="NZ_BKAE01000004.1"/>
</dbReference>
<reference evidence="4" key="1">
    <citation type="submission" date="2016-10" db="EMBL/GenBank/DDBJ databases">
        <authorList>
            <person name="Varghese N."/>
            <person name="Submissions S."/>
        </authorList>
    </citation>
    <scope>NUCLEOTIDE SEQUENCE [LARGE SCALE GENOMIC DNA]</scope>
    <source>
        <strain evidence="4">CGMCC 1.11147</strain>
    </source>
</reference>
<dbReference type="PANTHER" id="PTHR19860:SF40">
    <property type="entry name" value="WD40 REPEAT-CONTAINING PROTEIN"/>
    <property type="match status" value="1"/>
</dbReference>
<dbReference type="EMBL" id="FNIC01000001">
    <property type="protein sequence ID" value="SDM65770.1"/>
    <property type="molecule type" value="Genomic_DNA"/>
</dbReference>
<proteinExistence type="predicted"/>
<dbReference type="InterPro" id="IPR019734">
    <property type="entry name" value="TPR_rpt"/>
</dbReference>
<sequence>MAGQSAERAIRVFVSSTFRDMQAEREELVKRVFPRLRRLCEERGVAWSEVDLRWGVTDEQKAEGAVLPICLAEIDRSRPYFLGLLGRRYGWVPEEIPTGLAEQLPWLSDLPGTSVTELEVLHGVLNDADAAGHAFFHLLAADPDPRDEEPPEARQRLEDLKERVRRSAHPHADYADPAELGRQVLAELTALVDRLFPASDAPDPVQREDEAHLAFGRARALGSIERPDLTARLHEHAEGIAPPLVVRADEGSDLTPQVATWLDAWAAAHPDDLTVRHHVSATSDAADWRALAARVVAALAPDAPALPDDAAGCRAALFAALGGAEQRTLLVVDGADLLTDTDGAPDLTWLPPELPTNLRVVVTTAGHRPVDEALRRGWPVLDLPPLTEAERAAYVGTFLARRSKGLGPVHVETLTRSPHTGNVLYLRTVLDELRQHGDHFTLGEVIAGYLAAETVDDLLELVLARYEHDFEQDRPGLVGDAFRAVWSARRGLTEPELLDLLGATDEGPEPLPSAVWSPLVIAAEAGLITRSGRIGFATEAHRRAVADRYLAGPEEQRRAHADLASYFAARPLSPRVAEELPWQQLAAGDLDGLVATLSRLDFLDLAYPLAPEDLRRLWARAEESGRSTVDAYRAVIERPAEHDEQAWAVARLVTDAGHPAEALTLHRYLVSAYRTQAADTEPGGRVHARLRASLLNLGAALQAQGELDEAVATDREAVALARPAEDERVLQAALGNLGLCLRTQGDLDGAVTALRESLDLARVLDDPAAVQAALGNLAGALRAGGEYDAALALMEEQESLSRSVGDRRGVGLALAGKAAVASDLGDPLTALAGIEAWRADATERGDRTSQVEALVTESTTLRQLGRFPEGAQRAAEAELLARQLSDEPLLARVLDVQARQAIDEGRWEDARRVATEALLIARGADATQPAVLALGSLGMAQRELGDLPGSRSSHTEELTLATQLADRAAVAVAHVNLAAVDIVSNDLPASLAHYAQAEPVLRSLGLAATLVPLLNNRWQVHQMLGNVPAAIADLLDCGTQCATSGADAQRVQVLTKAVELLYQSGRQAEAEPVWESLAEACTRTGDEAGLQRALGERALLLMGRGELATAVPLLDRQEEICRRTGDQVGLAACVGNRAIVLQQQGDLAGALACLDEQLALSRATGNAQGVLFATANRGEVLGNLGRTTEALTALQEARAMATQWGLAPVVQQLDQMIARLSS</sequence>
<dbReference type="SUPFAM" id="SSF52540">
    <property type="entry name" value="P-loop containing nucleoside triphosphate hydrolases"/>
    <property type="match status" value="1"/>
</dbReference>
<dbReference type="Pfam" id="PF13271">
    <property type="entry name" value="DUF4062"/>
    <property type="match status" value="1"/>
</dbReference>
<evidence type="ECO:0000256" key="1">
    <source>
        <dbReference type="ARBA" id="ARBA00022737"/>
    </source>
</evidence>
<evidence type="ECO:0000313" key="4">
    <source>
        <dbReference type="Proteomes" id="UP000199004"/>
    </source>
</evidence>
<dbReference type="PANTHER" id="PTHR19860">
    <property type="entry name" value="DDB1- AND CUL4-ASSOCIATED FACTOR 12-RELATED"/>
    <property type="match status" value="1"/>
</dbReference>
<accession>A0A1G9V128</accession>
<keyword evidence="4" id="KW-1185">Reference proteome</keyword>
<dbReference type="SMART" id="SM00028">
    <property type="entry name" value="TPR"/>
    <property type="match status" value="5"/>
</dbReference>
<dbReference type="InterPro" id="IPR025139">
    <property type="entry name" value="DUF4062"/>
</dbReference>
<dbReference type="InterPro" id="IPR051191">
    <property type="entry name" value="DCAF12"/>
</dbReference>
<evidence type="ECO:0000259" key="2">
    <source>
        <dbReference type="Pfam" id="PF13271"/>
    </source>
</evidence>